<dbReference type="CDD" id="cd02503">
    <property type="entry name" value="MobA"/>
    <property type="match status" value="1"/>
</dbReference>
<dbReference type="GO" id="GO:0005525">
    <property type="term" value="F:GTP binding"/>
    <property type="evidence" value="ECO:0007669"/>
    <property type="project" value="UniProtKB-UniRule"/>
</dbReference>
<dbReference type="GO" id="GO:0005737">
    <property type="term" value="C:cytoplasm"/>
    <property type="evidence" value="ECO:0007669"/>
    <property type="project" value="UniProtKB-SubCell"/>
</dbReference>
<dbReference type="HAMAP" id="MF_00316">
    <property type="entry name" value="MobA"/>
    <property type="match status" value="1"/>
</dbReference>
<comment type="similarity">
    <text evidence="8">Belongs to the MobA family.</text>
</comment>
<reference evidence="11" key="1">
    <citation type="submission" date="2024-06" db="EMBL/GenBank/DDBJ databases">
        <title>Complete genome of Salinicola endophyticus HNIBRBA4755.</title>
        <authorList>
            <person name="Shin S.Y."/>
            <person name="Kang H."/>
            <person name="Song J."/>
        </authorList>
    </citation>
    <scope>NUCLEOTIDE SEQUENCE</scope>
    <source>
        <strain evidence="11">HNIBRBA4755</strain>
    </source>
</reference>
<dbReference type="SUPFAM" id="SSF53448">
    <property type="entry name" value="Nucleotide-diphospho-sugar transferases"/>
    <property type="match status" value="1"/>
</dbReference>
<dbReference type="Pfam" id="PF12804">
    <property type="entry name" value="NTP_transf_3"/>
    <property type="match status" value="1"/>
</dbReference>
<keyword evidence="5 8" id="KW-0460">Magnesium</keyword>
<keyword evidence="11" id="KW-0548">Nucleotidyltransferase</keyword>
<keyword evidence="2 8" id="KW-0808">Transferase</keyword>
<organism evidence="11">
    <name type="scientific">Salinicola endophyticus</name>
    <dbReference type="NCBI Taxonomy" id="1949083"/>
    <lineage>
        <taxon>Bacteria</taxon>
        <taxon>Pseudomonadati</taxon>
        <taxon>Pseudomonadota</taxon>
        <taxon>Gammaproteobacteria</taxon>
        <taxon>Oceanospirillales</taxon>
        <taxon>Halomonadaceae</taxon>
        <taxon>Salinicola</taxon>
    </lineage>
</organism>
<evidence type="ECO:0000259" key="10">
    <source>
        <dbReference type="Pfam" id="PF12804"/>
    </source>
</evidence>
<keyword evidence="1 8" id="KW-0963">Cytoplasm</keyword>
<dbReference type="PANTHER" id="PTHR19136">
    <property type="entry name" value="MOLYBDENUM COFACTOR GUANYLYLTRANSFERASE"/>
    <property type="match status" value="1"/>
</dbReference>
<dbReference type="PANTHER" id="PTHR19136:SF81">
    <property type="entry name" value="MOLYBDENUM COFACTOR GUANYLYLTRANSFERASE"/>
    <property type="match status" value="1"/>
</dbReference>
<gene>
    <name evidence="8 11" type="primary">mobA</name>
    <name evidence="11" type="ORF">ABV408_10775</name>
</gene>
<dbReference type="InterPro" id="IPR013482">
    <property type="entry name" value="Molybde_CF_guanTrfase"/>
</dbReference>
<comment type="function">
    <text evidence="8">Transfers a GMP moiety from GTP to Mo-molybdopterin (Mo-MPT) cofactor (Moco or molybdenum cofactor) to form Mo-molybdopterin guanine dinucleotide (Mo-MGD) cofactor.</text>
</comment>
<feature type="binding site" evidence="8">
    <location>
        <position position="101"/>
    </location>
    <ligand>
        <name>GTP</name>
        <dbReference type="ChEBI" id="CHEBI:37565"/>
    </ligand>
</feature>
<dbReference type="RefSeq" id="WP_353978963.1">
    <property type="nucleotide sequence ID" value="NZ_CP159578.1"/>
</dbReference>
<dbReference type="EMBL" id="CP159578">
    <property type="protein sequence ID" value="XCJ77933.1"/>
    <property type="molecule type" value="Genomic_DNA"/>
</dbReference>
<feature type="binding site" evidence="8">
    <location>
        <position position="25"/>
    </location>
    <ligand>
        <name>GTP</name>
        <dbReference type="ChEBI" id="CHEBI:37565"/>
    </ligand>
</feature>
<dbReference type="GO" id="GO:1902758">
    <property type="term" value="P:bis(molybdopterin guanine dinucleotide)molybdenum biosynthetic process"/>
    <property type="evidence" value="ECO:0007669"/>
    <property type="project" value="TreeGrafter"/>
</dbReference>
<comment type="subcellular location">
    <subcellularLocation>
        <location evidence="8">Cytoplasm</location>
    </subcellularLocation>
</comment>
<comment type="domain">
    <text evidence="8">The N-terminal domain determines nucleotide recognition and specific binding, while the C-terminal domain determines the specific binding to the target protein.</text>
</comment>
<keyword evidence="7 8" id="KW-0501">Molybdenum cofactor biosynthesis</keyword>
<evidence type="ECO:0000256" key="9">
    <source>
        <dbReference type="SAM" id="MobiDB-lite"/>
    </source>
</evidence>
<evidence type="ECO:0000256" key="7">
    <source>
        <dbReference type="ARBA" id="ARBA00023150"/>
    </source>
</evidence>
<dbReference type="GO" id="GO:0046872">
    <property type="term" value="F:metal ion binding"/>
    <property type="evidence" value="ECO:0007669"/>
    <property type="project" value="UniProtKB-KW"/>
</dbReference>
<feature type="binding site" evidence="8">
    <location>
        <position position="71"/>
    </location>
    <ligand>
        <name>GTP</name>
        <dbReference type="ChEBI" id="CHEBI:37565"/>
    </ligand>
</feature>
<dbReference type="InterPro" id="IPR025877">
    <property type="entry name" value="MobA-like_NTP_Trfase"/>
</dbReference>
<comment type="cofactor">
    <cofactor evidence="8">
        <name>Mg(2+)</name>
        <dbReference type="ChEBI" id="CHEBI:18420"/>
    </cofactor>
</comment>
<feature type="region of interest" description="Disordered" evidence="9">
    <location>
        <begin position="180"/>
        <end position="202"/>
    </location>
</feature>
<feature type="binding site" evidence="8">
    <location>
        <begin position="12"/>
        <end position="14"/>
    </location>
    <ligand>
        <name>GTP</name>
        <dbReference type="ChEBI" id="CHEBI:37565"/>
    </ligand>
</feature>
<name>A0AB74U874_9GAMM</name>
<comment type="catalytic activity">
    <reaction evidence="8">
        <text>Mo-molybdopterin + GTP + H(+) = Mo-molybdopterin guanine dinucleotide + diphosphate</text>
        <dbReference type="Rhea" id="RHEA:34243"/>
        <dbReference type="ChEBI" id="CHEBI:15378"/>
        <dbReference type="ChEBI" id="CHEBI:33019"/>
        <dbReference type="ChEBI" id="CHEBI:37565"/>
        <dbReference type="ChEBI" id="CHEBI:71302"/>
        <dbReference type="ChEBI" id="CHEBI:71310"/>
        <dbReference type="EC" id="2.7.7.77"/>
    </reaction>
</comment>
<evidence type="ECO:0000256" key="4">
    <source>
        <dbReference type="ARBA" id="ARBA00022741"/>
    </source>
</evidence>
<dbReference type="AlphaFoldDB" id="A0AB74U874"/>
<comment type="caution">
    <text evidence="8">Lacks conserved residue(s) required for the propagation of feature annotation.</text>
</comment>
<protein>
    <recommendedName>
        <fullName evidence="8">Molybdenum cofactor guanylyltransferase</fullName>
        <shortName evidence="8">MoCo guanylyltransferase</shortName>
        <ecNumber evidence="8">2.7.7.77</ecNumber>
    </recommendedName>
    <alternativeName>
        <fullName evidence="8">GTP:molybdopterin guanylyltransferase</fullName>
    </alternativeName>
    <alternativeName>
        <fullName evidence="8">Mo-MPT guanylyltransferase</fullName>
    </alternativeName>
    <alternativeName>
        <fullName evidence="8">Molybdopterin guanylyltransferase</fullName>
    </alternativeName>
    <alternativeName>
        <fullName evidence="8">Molybdopterin-guanine dinucleotide synthase</fullName>
        <shortName evidence="8">MGD synthase</shortName>
    </alternativeName>
</protein>
<evidence type="ECO:0000313" key="11">
    <source>
        <dbReference type="EMBL" id="XCJ77933.1"/>
    </source>
</evidence>
<proteinExistence type="inferred from homology"/>
<keyword evidence="6 8" id="KW-0342">GTP-binding</keyword>
<evidence type="ECO:0000256" key="6">
    <source>
        <dbReference type="ARBA" id="ARBA00023134"/>
    </source>
</evidence>
<comment type="subunit">
    <text evidence="8">Monomer.</text>
</comment>
<keyword evidence="4 8" id="KW-0547">Nucleotide-binding</keyword>
<dbReference type="Gene3D" id="3.90.550.10">
    <property type="entry name" value="Spore Coat Polysaccharide Biosynthesis Protein SpsA, Chain A"/>
    <property type="match status" value="1"/>
</dbReference>
<evidence type="ECO:0000256" key="5">
    <source>
        <dbReference type="ARBA" id="ARBA00022842"/>
    </source>
</evidence>
<feature type="binding site" evidence="8">
    <location>
        <position position="101"/>
    </location>
    <ligand>
        <name>Mg(2+)</name>
        <dbReference type="ChEBI" id="CHEBI:18420"/>
    </ligand>
</feature>
<evidence type="ECO:0000256" key="8">
    <source>
        <dbReference type="HAMAP-Rule" id="MF_00316"/>
    </source>
</evidence>
<evidence type="ECO:0000256" key="1">
    <source>
        <dbReference type="ARBA" id="ARBA00022490"/>
    </source>
</evidence>
<dbReference type="NCBIfam" id="TIGR02665">
    <property type="entry name" value="molyb_mobA"/>
    <property type="match status" value="1"/>
</dbReference>
<dbReference type="GO" id="GO:0061603">
    <property type="term" value="F:molybdenum cofactor guanylyltransferase activity"/>
    <property type="evidence" value="ECO:0007669"/>
    <property type="project" value="UniProtKB-EC"/>
</dbReference>
<evidence type="ECO:0000256" key="3">
    <source>
        <dbReference type="ARBA" id="ARBA00022723"/>
    </source>
</evidence>
<feature type="domain" description="MobA-like NTP transferase" evidence="10">
    <location>
        <begin position="9"/>
        <end position="160"/>
    </location>
</feature>
<sequence length="202" mass="22112">MIATAEITGVVLAGGRGRRMGGEDKGWVELARRPLIEHVLTRLRPQVGALVISANRHLSRYRGYGVPVVEDGVPDFPGPLAGAHAAMRVATTPWLLLAPVDTPWLPPDLCRRLARAAESADIVVVHDGERLQPLTALVRTSLEADLARWLESGAGRVLDFYQRHRWCQVDFADRGASFANLNTPQERERAERSPGGGGESER</sequence>
<dbReference type="InterPro" id="IPR029044">
    <property type="entry name" value="Nucleotide-diphossugar_trans"/>
</dbReference>
<evidence type="ECO:0000256" key="2">
    <source>
        <dbReference type="ARBA" id="ARBA00022679"/>
    </source>
</evidence>
<keyword evidence="3 8" id="KW-0479">Metal-binding</keyword>
<accession>A0AB74U874</accession>
<dbReference type="EC" id="2.7.7.77" evidence="8"/>